<evidence type="ECO:0000256" key="6">
    <source>
        <dbReference type="ARBA" id="ARBA00029455"/>
    </source>
</evidence>
<proteinExistence type="inferred from homology"/>
<organism evidence="8 9">
    <name type="scientific">Dendrobium chrysotoxum</name>
    <name type="common">Orchid</name>
    <dbReference type="NCBI Taxonomy" id="161865"/>
    <lineage>
        <taxon>Eukaryota</taxon>
        <taxon>Viridiplantae</taxon>
        <taxon>Streptophyta</taxon>
        <taxon>Embryophyta</taxon>
        <taxon>Tracheophyta</taxon>
        <taxon>Spermatophyta</taxon>
        <taxon>Magnoliopsida</taxon>
        <taxon>Liliopsida</taxon>
        <taxon>Asparagales</taxon>
        <taxon>Orchidaceae</taxon>
        <taxon>Epidendroideae</taxon>
        <taxon>Malaxideae</taxon>
        <taxon>Dendrobiinae</taxon>
        <taxon>Dendrobium</taxon>
    </lineage>
</organism>
<dbReference type="EMBL" id="JAGFBR010000003">
    <property type="protein sequence ID" value="KAH0468973.1"/>
    <property type="molecule type" value="Genomic_DNA"/>
</dbReference>
<evidence type="ECO:0000256" key="2">
    <source>
        <dbReference type="ARBA" id="ARBA00022517"/>
    </source>
</evidence>
<dbReference type="PANTHER" id="PTHR17039:SF0">
    <property type="entry name" value="U3 SMALL NUCLEOLAR RIBONUCLEOPROTEIN PROTEIN MPP10"/>
    <property type="match status" value="1"/>
</dbReference>
<feature type="region of interest" description="Disordered" evidence="7">
    <location>
        <begin position="213"/>
        <end position="255"/>
    </location>
</feature>
<protein>
    <submittedName>
        <fullName evidence="8">Uncharacterized protein</fullName>
    </submittedName>
</protein>
<accession>A0AAV7HLL8</accession>
<dbReference type="GO" id="GO:0005732">
    <property type="term" value="C:sno(s)RNA-containing ribonucleoprotein complex"/>
    <property type="evidence" value="ECO:0007669"/>
    <property type="project" value="InterPro"/>
</dbReference>
<keyword evidence="5" id="KW-0687">Ribonucleoprotein</keyword>
<evidence type="ECO:0000256" key="4">
    <source>
        <dbReference type="ARBA" id="ARBA00023242"/>
    </source>
</evidence>
<evidence type="ECO:0000256" key="5">
    <source>
        <dbReference type="ARBA" id="ARBA00023274"/>
    </source>
</evidence>
<keyword evidence="4" id="KW-0539">Nucleus</keyword>
<feature type="compositionally biased region" description="Basic and acidic residues" evidence="7">
    <location>
        <begin position="213"/>
        <end position="225"/>
    </location>
</feature>
<evidence type="ECO:0000313" key="9">
    <source>
        <dbReference type="Proteomes" id="UP000775213"/>
    </source>
</evidence>
<dbReference type="GO" id="GO:0034457">
    <property type="term" value="C:Mpp10 complex"/>
    <property type="evidence" value="ECO:0007669"/>
    <property type="project" value="InterPro"/>
</dbReference>
<dbReference type="GO" id="GO:0006364">
    <property type="term" value="P:rRNA processing"/>
    <property type="evidence" value="ECO:0007669"/>
    <property type="project" value="UniProtKB-KW"/>
</dbReference>
<sequence length="255" mass="28770">MDIDAKNGEALSTYEKELLKLRSKIQEMEKANLEPKTWTMQGEVTAAKRPKNSALEVDLDFEHNVRPPPVITEEVTASIEDLIKKRIIEGFFDDVQRAPDLPSRAPKEFKEMDETKSKKGLAEIYEEEYAQKAGLAPAPLSSSDKTKEEASFLFKRLCLKLDALAHFHFAPKPVIEEMSIKANVPALAMEEIAPVAISDAAMLAPEEVFQGKGDVKEEAELTQSDRRRRRANKKRRFKDRSKLSISKDASAKQQL</sequence>
<name>A0AAV7HLL8_DENCH</name>
<comment type="similarity">
    <text evidence="6">Belongs to the MPP10 family.</text>
</comment>
<comment type="subcellular location">
    <subcellularLocation>
        <location evidence="1">Nucleus</location>
        <location evidence="1">Nucleolus</location>
    </subcellularLocation>
</comment>
<dbReference type="Proteomes" id="UP000775213">
    <property type="component" value="Unassembled WGS sequence"/>
</dbReference>
<dbReference type="PANTHER" id="PTHR17039">
    <property type="entry name" value="U3 SMALL NUCLEOLAR RIBONUCLEOPROTEIN PROTEIN MPP10"/>
    <property type="match status" value="1"/>
</dbReference>
<dbReference type="InterPro" id="IPR012173">
    <property type="entry name" value="Mpp10"/>
</dbReference>
<reference evidence="8 9" key="1">
    <citation type="journal article" date="2021" name="Hortic Res">
        <title>Chromosome-scale assembly of the Dendrobium chrysotoxum genome enhances the understanding of orchid evolution.</title>
        <authorList>
            <person name="Zhang Y."/>
            <person name="Zhang G.Q."/>
            <person name="Zhang D."/>
            <person name="Liu X.D."/>
            <person name="Xu X.Y."/>
            <person name="Sun W.H."/>
            <person name="Yu X."/>
            <person name="Zhu X."/>
            <person name="Wang Z.W."/>
            <person name="Zhao X."/>
            <person name="Zhong W.Y."/>
            <person name="Chen H."/>
            <person name="Yin W.L."/>
            <person name="Huang T."/>
            <person name="Niu S.C."/>
            <person name="Liu Z.J."/>
        </authorList>
    </citation>
    <scope>NUCLEOTIDE SEQUENCE [LARGE SCALE GENOMIC DNA]</scope>
    <source>
        <strain evidence="8">Lindl</strain>
    </source>
</reference>
<evidence type="ECO:0000256" key="1">
    <source>
        <dbReference type="ARBA" id="ARBA00004604"/>
    </source>
</evidence>
<comment type="caution">
    <text evidence="8">The sequence shown here is derived from an EMBL/GenBank/DDBJ whole genome shotgun (WGS) entry which is preliminary data.</text>
</comment>
<dbReference type="AlphaFoldDB" id="A0AAV7HLL8"/>
<keyword evidence="2" id="KW-0690">Ribosome biogenesis</keyword>
<feature type="compositionally biased region" description="Basic residues" evidence="7">
    <location>
        <begin position="226"/>
        <end position="239"/>
    </location>
</feature>
<keyword evidence="9" id="KW-1185">Reference proteome</keyword>
<evidence type="ECO:0000313" key="8">
    <source>
        <dbReference type="EMBL" id="KAH0468973.1"/>
    </source>
</evidence>
<evidence type="ECO:0000256" key="7">
    <source>
        <dbReference type="SAM" id="MobiDB-lite"/>
    </source>
</evidence>
<dbReference type="Pfam" id="PF04006">
    <property type="entry name" value="Mpp10"/>
    <property type="match status" value="1"/>
</dbReference>
<gene>
    <name evidence="8" type="ORF">IEQ34_002205</name>
</gene>
<keyword evidence="3" id="KW-0698">rRNA processing</keyword>
<dbReference type="GO" id="GO:0032040">
    <property type="term" value="C:small-subunit processome"/>
    <property type="evidence" value="ECO:0007669"/>
    <property type="project" value="TreeGrafter"/>
</dbReference>
<evidence type="ECO:0000256" key="3">
    <source>
        <dbReference type="ARBA" id="ARBA00022552"/>
    </source>
</evidence>